<dbReference type="AlphaFoldDB" id="A0A5B0QRT7"/>
<organism evidence="2 3">
    <name type="scientific">Puccinia graminis f. sp. tritici</name>
    <dbReference type="NCBI Taxonomy" id="56615"/>
    <lineage>
        <taxon>Eukaryota</taxon>
        <taxon>Fungi</taxon>
        <taxon>Dikarya</taxon>
        <taxon>Basidiomycota</taxon>
        <taxon>Pucciniomycotina</taxon>
        <taxon>Pucciniomycetes</taxon>
        <taxon>Pucciniales</taxon>
        <taxon>Pucciniaceae</taxon>
        <taxon>Puccinia</taxon>
    </lineage>
</organism>
<comment type="caution">
    <text evidence="2">The sequence shown here is derived from an EMBL/GenBank/DDBJ whole genome shotgun (WGS) entry which is preliminary data.</text>
</comment>
<feature type="compositionally biased region" description="Acidic residues" evidence="1">
    <location>
        <begin position="252"/>
        <end position="277"/>
    </location>
</feature>
<dbReference type="EMBL" id="VDEP01000271">
    <property type="protein sequence ID" value="KAA1115992.1"/>
    <property type="molecule type" value="Genomic_DNA"/>
</dbReference>
<name>A0A5B0QRT7_PUCGR</name>
<evidence type="ECO:0000313" key="3">
    <source>
        <dbReference type="Proteomes" id="UP000325313"/>
    </source>
</evidence>
<sequence>MESLRKHAQKVQTVLANYNTHVRAFVRACPDRPPPPEMEYSQLLDLQSDDPFWNDGTFTNSHEPWAVDEKTQCGIRQLAYFNRAIEEERRLGWETRRAMRWAVNRHTQLKNMLQMATSVSHLPGENAPLPQVIQRMVDQSCLGTIQSVSNKLKLIKVVLHSAFIKHLDIQMAWHPQITDLLLKIPPQASDGEILQPWNNQLNFIYRFHRMGLLSGIPGDIREGVLAEENPIVESPGPINSANALATGQAQDEGGDEEEEEDEEDEVEENPDHEDLENDISMNLLMNLGPQTVV</sequence>
<proteinExistence type="predicted"/>
<feature type="region of interest" description="Disordered" evidence="1">
    <location>
        <begin position="231"/>
        <end position="293"/>
    </location>
</feature>
<feature type="compositionally biased region" description="Polar residues" evidence="1">
    <location>
        <begin position="237"/>
        <end position="249"/>
    </location>
</feature>
<dbReference type="Proteomes" id="UP000325313">
    <property type="component" value="Unassembled WGS sequence"/>
</dbReference>
<gene>
    <name evidence="2" type="ORF">PGTUg99_031029</name>
</gene>
<evidence type="ECO:0000256" key="1">
    <source>
        <dbReference type="SAM" id="MobiDB-lite"/>
    </source>
</evidence>
<accession>A0A5B0QRT7</accession>
<dbReference type="PANTHER" id="PTHR33096">
    <property type="entry name" value="CXC2 DOMAIN-CONTAINING PROTEIN"/>
    <property type="match status" value="1"/>
</dbReference>
<protein>
    <submittedName>
        <fullName evidence="2">Uncharacterized protein</fullName>
    </submittedName>
</protein>
<reference evidence="2 3" key="1">
    <citation type="submission" date="2019-05" db="EMBL/GenBank/DDBJ databases">
        <title>Emergence of the Ug99 lineage of the wheat stem rust pathogen through somatic hybridization.</title>
        <authorList>
            <person name="Li F."/>
            <person name="Upadhyaya N.M."/>
            <person name="Sperschneider J."/>
            <person name="Matny O."/>
            <person name="Nguyen-Phuc H."/>
            <person name="Mago R."/>
            <person name="Raley C."/>
            <person name="Miller M.E."/>
            <person name="Silverstein K.A.T."/>
            <person name="Henningsen E."/>
            <person name="Hirsch C.D."/>
            <person name="Visser B."/>
            <person name="Pretorius Z.A."/>
            <person name="Steffenson B.J."/>
            <person name="Schwessinger B."/>
            <person name="Dodds P.N."/>
            <person name="Figueroa M."/>
        </authorList>
    </citation>
    <scope>NUCLEOTIDE SEQUENCE [LARGE SCALE GENOMIC DNA]</scope>
    <source>
        <strain evidence="2 3">Ug99</strain>
    </source>
</reference>
<evidence type="ECO:0000313" key="2">
    <source>
        <dbReference type="EMBL" id="KAA1115992.1"/>
    </source>
</evidence>
<dbReference type="PANTHER" id="PTHR33096:SF1">
    <property type="entry name" value="CXC1-LIKE CYSTEINE CLUSTER ASSOCIATED WITH KDZ TRANSPOSASES DOMAIN-CONTAINING PROTEIN"/>
    <property type="match status" value="1"/>
</dbReference>